<reference evidence="5" key="1">
    <citation type="submission" date="2021-02" db="EMBL/GenBank/DDBJ databases">
        <title>Genome sequence Cadophora malorum strain M34.</title>
        <authorList>
            <person name="Stefanovic E."/>
            <person name="Vu D."/>
            <person name="Scully C."/>
            <person name="Dijksterhuis J."/>
            <person name="Roader J."/>
            <person name="Houbraken J."/>
        </authorList>
    </citation>
    <scope>NUCLEOTIDE SEQUENCE</scope>
    <source>
        <strain evidence="5">M34</strain>
    </source>
</reference>
<evidence type="ECO:0000313" key="5">
    <source>
        <dbReference type="EMBL" id="KAG4411569.1"/>
    </source>
</evidence>
<protein>
    <recommendedName>
        <fullName evidence="7">Tubulin-specific chaperone D C-terminal domain-containing protein</fullName>
    </recommendedName>
</protein>
<dbReference type="Proteomes" id="UP000664132">
    <property type="component" value="Unassembled WGS sequence"/>
</dbReference>
<dbReference type="AlphaFoldDB" id="A0A8H7W5G6"/>
<dbReference type="Pfam" id="PF23579">
    <property type="entry name" value="ARM_TBCD"/>
    <property type="match status" value="1"/>
</dbReference>
<dbReference type="EMBL" id="JAFJYH010000460">
    <property type="protein sequence ID" value="KAG4411569.1"/>
    <property type="molecule type" value="Genomic_DNA"/>
</dbReference>
<keyword evidence="1" id="KW-0143">Chaperone</keyword>
<dbReference type="InterPro" id="IPR033162">
    <property type="entry name" value="TBCD"/>
</dbReference>
<dbReference type="GO" id="GO:0007023">
    <property type="term" value="P:post-chaperonin tubulin folding pathway"/>
    <property type="evidence" value="ECO:0007669"/>
    <property type="project" value="InterPro"/>
</dbReference>
<dbReference type="PROSITE" id="PS50077">
    <property type="entry name" value="HEAT_REPEAT"/>
    <property type="match status" value="1"/>
</dbReference>
<dbReference type="GO" id="GO:0048487">
    <property type="term" value="F:beta-tubulin binding"/>
    <property type="evidence" value="ECO:0007669"/>
    <property type="project" value="InterPro"/>
</dbReference>
<feature type="repeat" description="HEAT" evidence="2">
    <location>
        <begin position="336"/>
        <end position="373"/>
    </location>
</feature>
<dbReference type="Pfam" id="PF12612">
    <property type="entry name" value="TFCD_C"/>
    <property type="match status" value="1"/>
</dbReference>
<proteinExistence type="predicted"/>
<dbReference type="InterPro" id="IPR022577">
    <property type="entry name" value="TBCD_C"/>
</dbReference>
<dbReference type="InterPro" id="IPR021133">
    <property type="entry name" value="HEAT_type_2"/>
</dbReference>
<evidence type="ECO:0000256" key="2">
    <source>
        <dbReference type="PROSITE-ProRule" id="PRU00103"/>
    </source>
</evidence>
<name>A0A8H7W5G6_9HELO</name>
<dbReference type="PANTHER" id="PTHR12658">
    <property type="entry name" value="BETA-TUBULIN COFACTOR D"/>
    <property type="match status" value="1"/>
</dbReference>
<dbReference type="GO" id="GO:0000226">
    <property type="term" value="P:microtubule cytoskeleton organization"/>
    <property type="evidence" value="ECO:0007669"/>
    <property type="project" value="TreeGrafter"/>
</dbReference>
<evidence type="ECO:0000259" key="4">
    <source>
        <dbReference type="Pfam" id="PF25767"/>
    </source>
</evidence>
<comment type="caution">
    <text evidence="5">The sequence shown here is derived from an EMBL/GenBank/DDBJ whole genome shotgun (WGS) entry which is preliminary data.</text>
</comment>
<dbReference type="InterPro" id="IPR058033">
    <property type="entry name" value="ARM_TBCD_2nd"/>
</dbReference>
<feature type="domain" description="Tubulin-folding cofactor D ARM repeats" evidence="4">
    <location>
        <begin position="330"/>
        <end position="534"/>
    </location>
</feature>
<dbReference type="SUPFAM" id="SSF48371">
    <property type="entry name" value="ARM repeat"/>
    <property type="match status" value="2"/>
</dbReference>
<dbReference type="OrthoDB" id="10253476at2759"/>
<evidence type="ECO:0008006" key="7">
    <source>
        <dbReference type="Google" id="ProtNLM"/>
    </source>
</evidence>
<dbReference type="GO" id="GO:0005096">
    <property type="term" value="F:GTPase activator activity"/>
    <property type="evidence" value="ECO:0007669"/>
    <property type="project" value="InterPro"/>
</dbReference>
<evidence type="ECO:0000256" key="1">
    <source>
        <dbReference type="ARBA" id="ARBA00023186"/>
    </source>
</evidence>
<accession>A0A8H7W5G6</accession>
<sequence>MDAPEVEQDVQLERSAPNLLVDLGQSLQPFLRRNGQVRRTVRSSDTDRLVNLLEPFQELPQLLDPHLNTFVPLLANAFLEHLRTPLSKQPTTHLLIPLSKAICKLLYTFCKIRGEKVIVQFFGTETRDLELLLSAIEKGALWGWEERYITLLWLSQLLLAPFDLASISSQGTEDIVELNIPGFACPANVPTVTLRVISLAVRHLSSSGKERDAAKILLVRVAMRPDMQQVGVLRALVRWAISCLHPSASLESSPYFYIGILSFLAGMLVSSAGTPDMVEYLQEIFDVTRDQDDMATTLLDAIRKSAVSRKIIINIFRAIASLDLANTADIDRVQIIIGDLLDFLEDEATPVRLAASKALSIITLKLDPDMALQVVDVVLDTFSSSYRMVGRPGMKTADLSDVKAFQWHGLVLTFSHLLYRRSIPSSSLAPVLAALRLALSFEKRSATSATSTGTNVRDAANFGIWALARRYTSAELQAINLISADGLSLPALQTLATDLVVAASLDPAGNVRRGSSAALQELIGRNPDTIAEGIQVVQVVDYHAIALRSRAVEEVAIGAASLSDEYHHGLLDALLGWRGVRDSDAGARRTAASAVGILVWAKRLRSAEPWEEFRNILDVIAGRLKALVLRDGDERHGLLLCLSSIIKPFTQECLAVPSLSDELRRTISSVLPLVADILQYVDVSWLTLRNQSSIAEAICKLTMACNSLLSIEPSQVSRHQIISLQIDVHEKFMTIEDAMTVGVISDAAVDLIAMISEEDRFVLVSSYIQKAKTFTKSRHVSKNGAYLQTLFKVFPVVPSQQASIISTIQQIWSEDQEPDSRALMLRYLGPSVLIASNLDDVIGLVEEGLDDFTTNAQGDVGSKVRIEAAKAVAAIWSDGEGQAKRQYIRERLCGRVMRTASEKLDKVRREGQKCLLLDPSDGSQASTLEPSPESYFLALLNMQLLPWWTTSPQALTWSEAFMSGYITSADTGASALVQASRMALLTFCEASSANTDLISKTLLALLTPTTPPNDRILVSALETISFLLDMQILQRSSVDWKTLYFRVQKAHYQSANFRKIEACVKIYGGLMDAGVVSEARGKLVGMLVHKFPGVRNAVLDELWVRLYGESGGEVLKSTDWTKAKKGDVERVREIMGII</sequence>
<dbReference type="GO" id="GO:0007021">
    <property type="term" value="P:tubulin complex assembly"/>
    <property type="evidence" value="ECO:0007669"/>
    <property type="project" value="InterPro"/>
</dbReference>
<dbReference type="Pfam" id="PF25767">
    <property type="entry name" value="ARM_TBCD_2nd"/>
    <property type="match status" value="1"/>
</dbReference>
<dbReference type="PANTHER" id="PTHR12658:SF0">
    <property type="entry name" value="TUBULIN-SPECIFIC CHAPERONE D"/>
    <property type="match status" value="1"/>
</dbReference>
<feature type="domain" description="Tubulin-folding cofactor D C-terminal" evidence="3">
    <location>
        <begin position="891"/>
        <end position="1059"/>
    </location>
</feature>
<evidence type="ECO:0000259" key="3">
    <source>
        <dbReference type="Pfam" id="PF12612"/>
    </source>
</evidence>
<organism evidence="5 6">
    <name type="scientific">Cadophora malorum</name>
    <dbReference type="NCBI Taxonomy" id="108018"/>
    <lineage>
        <taxon>Eukaryota</taxon>
        <taxon>Fungi</taxon>
        <taxon>Dikarya</taxon>
        <taxon>Ascomycota</taxon>
        <taxon>Pezizomycotina</taxon>
        <taxon>Leotiomycetes</taxon>
        <taxon>Helotiales</taxon>
        <taxon>Ploettnerulaceae</taxon>
        <taxon>Cadophora</taxon>
    </lineage>
</organism>
<evidence type="ECO:0000313" key="6">
    <source>
        <dbReference type="Proteomes" id="UP000664132"/>
    </source>
</evidence>
<gene>
    <name evidence="5" type="ORF">IFR04_015287</name>
</gene>
<keyword evidence="6" id="KW-1185">Reference proteome</keyword>
<dbReference type="InterPro" id="IPR016024">
    <property type="entry name" value="ARM-type_fold"/>
</dbReference>